<feature type="signal peptide" evidence="1">
    <location>
        <begin position="1"/>
        <end position="31"/>
    </location>
</feature>
<dbReference type="Proteomes" id="UP001570417">
    <property type="component" value="Unassembled WGS sequence"/>
</dbReference>
<keyword evidence="1" id="KW-0732">Signal</keyword>
<protein>
    <submittedName>
        <fullName evidence="2">DUF2607 family protein</fullName>
    </submittedName>
</protein>
<dbReference type="Pfam" id="PF10795">
    <property type="entry name" value="DUF2607"/>
    <property type="match status" value="1"/>
</dbReference>
<dbReference type="RefSeq" id="WP_372267607.1">
    <property type="nucleotide sequence ID" value="NZ_JBFRUW010000073.1"/>
</dbReference>
<proteinExistence type="predicted"/>
<feature type="chain" id="PRO_5047498471" evidence="1">
    <location>
        <begin position="32"/>
        <end position="96"/>
    </location>
</feature>
<sequence>MQHKPLVTLQRGSYLALVLVLMLNFAAIAHAIDDTPHHHLHHQCELFSAIQCGLAHTPVTLPQIKQEFENYQPLAIQKVKRLYFAYLARSPPSIIR</sequence>
<gene>
    <name evidence="2" type="ORF">AB4566_18260</name>
</gene>
<keyword evidence="3" id="KW-1185">Reference proteome</keyword>
<evidence type="ECO:0000256" key="1">
    <source>
        <dbReference type="SAM" id="SignalP"/>
    </source>
</evidence>
<evidence type="ECO:0000313" key="2">
    <source>
        <dbReference type="EMBL" id="MFA0570212.1"/>
    </source>
</evidence>
<reference evidence="2 3" key="1">
    <citation type="journal article" date="2024" name="ISME J.">
        <title>Tailless and filamentous prophages are predominant in marine Vibrio.</title>
        <authorList>
            <person name="Steensen K."/>
            <person name="Seneca J."/>
            <person name="Bartlau N."/>
            <person name="Yu X.A."/>
            <person name="Hussain F.A."/>
            <person name="Polz M.F."/>
        </authorList>
    </citation>
    <scope>NUCLEOTIDE SEQUENCE [LARGE SCALE GENOMIC DNA]</scope>
    <source>
        <strain evidence="2 3">10N.222.51.A1</strain>
    </source>
</reference>
<name>A0ABV4NFJ7_9VIBR</name>
<comment type="caution">
    <text evidence="2">The sequence shown here is derived from an EMBL/GenBank/DDBJ whole genome shotgun (WGS) entry which is preliminary data.</text>
</comment>
<evidence type="ECO:0000313" key="3">
    <source>
        <dbReference type="Proteomes" id="UP001570417"/>
    </source>
</evidence>
<dbReference type="InterPro" id="IPR019731">
    <property type="entry name" value="DUF2607"/>
</dbReference>
<accession>A0ABV4NFJ7</accession>
<dbReference type="EMBL" id="JBFRUW010000073">
    <property type="protein sequence ID" value="MFA0570212.1"/>
    <property type="molecule type" value="Genomic_DNA"/>
</dbReference>
<organism evidence="2 3">
    <name type="scientific">Vibrio gallaecicus</name>
    <dbReference type="NCBI Taxonomy" id="552386"/>
    <lineage>
        <taxon>Bacteria</taxon>
        <taxon>Pseudomonadati</taxon>
        <taxon>Pseudomonadota</taxon>
        <taxon>Gammaproteobacteria</taxon>
        <taxon>Vibrionales</taxon>
        <taxon>Vibrionaceae</taxon>
        <taxon>Vibrio</taxon>
    </lineage>
</organism>